<dbReference type="InterPro" id="IPR050738">
    <property type="entry name" value="Sulfatase"/>
</dbReference>
<organism evidence="2 3">
    <name type="scientific">Corynebacterium phoceense</name>
    <dbReference type="NCBI Taxonomy" id="1686286"/>
    <lineage>
        <taxon>Bacteria</taxon>
        <taxon>Bacillati</taxon>
        <taxon>Actinomycetota</taxon>
        <taxon>Actinomycetes</taxon>
        <taxon>Mycobacteriales</taxon>
        <taxon>Corynebacteriaceae</taxon>
        <taxon>Corynebacterium</taxon>
    </lineage>
</organism>
<dbReference type="InterPro" id="IPR017850">
    <property type="entry name" value="Alkaline_phosphatase_core_sf"/>
</dbReference>
<dbReference type="EMBL" id="VHIR01000007">
    <property type="protein sequence ID" value="TQE43555.1"/>
    <property type="molecule type" value="Genomic_DNA"/>
</dbReference>
<sequence>MHSPSLIVLATFAAPLSDAPGQAFSRCYNPAPAYPANRRAALTGQYPQREATTRITDVFAEAGWTVTEDPTAQHAGPTFLLLEEPDPAILTDLLDTNPQCVLAAVTLTGDHTTMSLHWPGVVEDGDCAELVSPLDLAPTLAAIAGLDVRPNARLSFDGLNLVPVLRYGAAGHAALFFDNGIRTIDASLIDGEAHPESLRAALQDEWDTWRGFMGFGPLQ</sequence>
<dbReference type="PANTHER" id="PTHR42693">
    <property type="entry name" value="ARYLSULFATASE FAMILY MEMBER"/>
    <property type="match status" value="1"/>
</dbReference>
<reference evidence="2 3" key="1">
    <citation type="submission" date="2019-06" db="EMBL/GenBank/DDBJ databases">
        <title>Draft genome of C. phoceense Strain 272.</title>
        <authorList>
            <person name="Pacheco L.G.C."/>
            <person name="Barberis C.M."/>
            <person name="Almuzara M.N."/>
            <person name="Traglia G.M."/>
            <person name="Santos C.S."/>
            <person name="Rocha D.J.P.G."/>
            <person name="Aguiar E.R.G.R."/>
            <person name="Vay C.A."/>
        </authorList>
    </citation>
    <scope>NUCLEOTIDE SEQUENCE [LARGE SCALE GENOMIC DNA]</scope>
    <source>
        <strain evidence="2 3">272</strain>
    </source>
</reference>
<dbReference type="RefSeq" id="WP_141628819.1">
    <property type="nucleotide sequence ID" value="NZ_JADPQA010000011.1"/>
</dbReference>
<dbReference type="AlphaFoldDB" id="A0A540R732"/>
<comment type="caution">
    <text evidence="2">The sequence shown here is derived from an EMBL/GenBank/DDBJ whole genome shotgun (WGS) entry which is preliminary data.</text>
</comment>
<dbReference type="Gene3D" id="3.40.720.10">
    <property type="entry name" value="Alkaline Phosphatase, subunit A"/>
    <property type="match status" value="1"/>
</dbReference>
<dbReference type="SUPFAM" id="SSF53649">
    <property type="entry name" value="Alkaline phosphatase-like"/>
    <property type="match status" value="1"/>
</dbReference>
<comment type="similarity">
    <text evidence="1">Belongs to the sulfatase family.</text>
</comment>
<name>A0A540R732_9CORY</name>
<keyword evidence="3" id="KW-1185">Reference proteome</keyword>
<dbReference type="STRING" id="1686286.GCA_900092335_02591"/>
<gene>
    <name evidence="2" type="ORF">EJK80_05980</name>
</gene>
<evidence type="ECO:0000256" key="1">
    <source>
        <dbReference type="ARBA" id="ARBA00008779"/>
    </source>
</evidence>
<proteinExistence type="inferred from homology"/>
<evidence type="ECO:0000313" key="2">
    <source>
        <dbReference type="EMBL" id="TQE43555.1"/>
    </source>
</evidence>
<evidence type="ECO:0000313" key="3">
    <source>
        <dbReference type="Proteomes" id="UP000318080"/>
    </source>
</evidence>
<accession>A0A540R732</accession>
<protein>
    <submittedName>
        <fullName evidence="2">Uncharacterized protein</fullName>
    </submittedName>
</protein>
<dbReference type="GO" id="GO:0004065">
    <property type="term" value="F:arylsulfatase activity"/>
    <property type="evidence" value="ECO:0007669"/>
    <property type="project" value="TreeGrafter"/>
</dbReference>
<dbReference type="Proteomes" id="UP000318080">
    <property type="component" value="Unassembled WGS sequence"/>
</dbReference>
<dbReference type="PANTHER" id="PTHR42693:SF33">
    <property type="entry name" value="ARYLSULFATASE"/>
    <property type="match status" value="1"/>
</dbReference>